<keyword evidence="2" id="KW-1185">Reference proteome</keyword>
<dbReference type="Proteomes" id="UP000198850">
    <property type="component" value="Unassembled WGS sequence"/>
</dbReference>
<proteinExistence type="predicted"/>
<dbReference type="Gene3D" id="3.20.20.510">
    <property type="entry name" value="Uncharacterised protein PF12979, DUF3863"/>
    <property type="match status" value="1"/>
</dbReference>
<dbReference type="EMBL" id="FNRA01000014">
    <property type="protein sequence ID" value="SEB17653.1"/>
    <property type="molecule type" value="Genomic_DNA"/>
</dbReference>
<gene>
    <name evidence="1" type="ORF">SAMN05443550_1143</name>
</gene>
<accession>A0A1H4H740</accession>
<evidence type="ECO:0000313" key="2">
    <source>
        <dbReference type="Proteomes" id="UP000198850"/>
    </source>
</evidence>
<dbReference type="AlphaFoldDB" id="A0A1H4H740"/>
<name>A0A1H4H740_9SPHI</name>
<dbReference type="STRING" id="425514.SAMN05443550_1143"/>
<organism evidence="1 2">
    <name type="scientific">Pedobacter hartonius</name>
    <dbReference type="NCBI Taxonomy" id="425514"/>
    <lineage>
        <taxon>Bacteria</taxon>
        <taxon>Pseudomonadati</taxon>
        <taxon>Bacteroidota</taxon>
        <taxon>Sphingobacteriia</taxon>
        <taxon>Sphingobacteriales</taxon>
        <taxon>Sphingobacteriaceae</taxon>
        <taxon>Pedobacter</taxon>
    </lineage>
</organism>
<protein>
    <submittedName>
        <fullName evidence="1">Uncharacterized protein</fullName>
    </submittedName>
</protein>
<sequence>MSHTPDLVDEMKLRQMKKHLIFLVILCQYTFSVTQAQQQAVSKENGPKIINIVNFIRDIEPRDSAVTKDVLYQTVLKQIQLMKKYHLGGTFLLQYDALIDKRYQDLLKALPKNEFEIGGWWELPQPLIEKAGIKWRGKYAWDWHSDIGFSVGYTPAEREKIIDVYFADFKAVFGYYPKSIAAWVIDAHSLNYMYDKYKIVASANCKDQVGTDGFTLWGGYWNQAYYPSKLNAYMPAQQQKQQIPVPVFRMLGSDPIRQYADGRTVTTLEPVYAHAGGNEQWINWFFQTFANDPALGFNYTQAGQENSFTWDAMKKGLEWQMPIIADLKKQGKVRVETLAQSGEWFKQNFKVTPATTFTVTKDLGNSDKKTMWYNSRFYRINLLWEKGLLRITDIHLFNEQIPDKYLKAVTTTNQSFFYTLPVVDGFQWGKANQPEGFRLMMKEGGREVPVQGGDPVFTNVNQTTARATWPLAKGSFEFEMGENAITITAKGQPASDWFLDLYVADKDKTSFKKIMDNSARYEFHGHPYRISPTQGTMEETTNGSLYRIRPKGDRILFKLADSEGKESR</sequence>
<evidence type="ECO:0000313" key="1">
    <source>
        <dbReference type="EMBL" id="SEB17653.1"/>
    </source>
</evidence>
<reference evidence="1 2" key="1">
    <citation type="submission" date="2016-10" db="EMBL/GenBank/DDBJ databases">
        <authorList>
            <person name="de Groot N.N."/>
        </authorList>
    </citation>
    <scope>NUCLEOTIDE SEQUENCE [LARGE SCALE GENOMIC DNA]</scope>
    <source>
        <strain evidence="1 2">DSM 19033</strain>
    </source>
</reference>